<reference evidence="2 3" key="1">
    <citation type="submission" date="2010-05" db="EMBL/GenBank/DDBJ databases">
        <title>The Genome Sequence of Thecamonas trahens ATCC 50062.</title>
        <authorList>
            <consortium name="The Broad Institute Genome Sequencing Platform"/>
            <person name="Russ C."/>
            <person name="Cuomo C."/>
            <person name="Shea T."/>
            <person name="Young S.K."/>
            <person name="Zeng Q."/>
            <person name="Koehrsen M."/>
            <person name="Haas B."/>
            <person name="Borodovsky M."/>
            <person name="Guigo R."/>
            <person name="Alvarado L."/>
            <person name="Berlin A."/>
            <person name="Bochicchio J."/>
            <person name="Borenstein D."/>
            <person name="Chapman S."/>
            <person name="Chen Z."/>
            <person name="Freedman E."/>
            <person name="Gellesch M."/>
            <person name="Goldberg J."/>
            <person name="Griggs A."/>
            <person name="Gujja S."/>
            <person name="Heilman E."/>
            <person name="Heiman D."/>
            <person name="Hepburn T."/>
            <person name="Howarth C."/>
            <person name="Jen D."/>
            <person name="Larson L."/>
            <person name="Mehta T."/>
            <person name="Park D."/>
            <person name="Pearson M."/>
            <person name="Roberts A."/>
            <person name="Saif S."/>
            <person name="Shenoy N."/>
            <person name="Sisk P."/>
            <person name="Stolte C."/>
            <person name="Sykes S."/>
            <person name="Thomson T."/>
            <person name="Walk T."/>
            <person name="White J."/>
            <person name="Yandava C."/>
            <person name="Burger G."/>
            <person name="Gray M.W."/>
            <person name="Holland P.W.H."/>
            <person name="King N."/>
            <person name="Lang F.B.F."/>
            <person name="Roger A.J."/>
            <person name="Ruiz-Trillo I."/>
            <person name="Lander E."/>
            <person name="Nusbaum C."/>
        </authorList>
    </citation>
    <scope>NUCLEOTIDE SEQUENCE [LARGE SCALE GENOMIC DNA]</scope>
    <source>
        <strain evidence="2 3">ATCC 50062</strain>
    </source>
</reference>
<feature type="region of interest" description="Disordered" evidence="1">
    <location>
        <begin position="131"/>
        <end position="161"/>
    </location>
</feature>
<dbReference type="AlphaFoldDB" id="A0A0L0D7I5"/>
<dbReference type="Proteomes" id="UP000054408">
    <property type="component" value="Unassembled WGS sequence"/>
</dbReference>
<accession>A0A0L0D7I5</accession>
<dbReference type="EMBL" id="GL349451">
    <property type="protein sequence ID" value="KNC48347.1"/>
    <property type="molecule type" value="Genomic_DNA"/>
</dbReference>
<protein>
    <submittedName>
        <fullName evidence="2">Uncharacterized protein</fullName>
    </submittedName>
</protein>
<evidence type="ECO:0000313" key="2">
    <source>
        <dbReference type="EMBL" id="KNC48347.1"/>
    </source>
</evidence>
<dbReference type="GeneID" id="25569736"/>
<keyword evidence="3" id="KW-1185">Reference proteome</keyword>
<proteinExistence type="predicted"/>
<organism evidence="2 3">
    <name type="scientific">Thecamonas trahens ATCC 50062</name>
    <dbReference type="NCBI Taxonomy" id="461836"/>
    <lineage>
        <taxon>Eukaryota</taxon>
        <taxon>Apusozoa</taxon>
        <taxon>Apusomonadida</taxon>
        <taxon>Apusomonadidae</taxon>
        <taxon>Thecamonas</taxon>
    </lineage>
</organism>
<dbReference type="RefSeq" id="XP_013758656.1">
    <property type="nucleotide sequence ID" value="XM_013903202.1"/>
</dbReference>
<gene>
    <name evidence="2" type="ORF">AMSG_11821</name>
</gene>
<name>A0A0L0D7I5_THETB</name>
<evidence type="ECO:0000256" key="1">
    <source>
        <dbReference type="SAM" id="MobiDB-lite"/>
    </source>
</evidence>
<evidence type="ECO:0000313" key="3">
    <source>
        <dbReference type="Proteomes" id="UP000054408"/>
    </source>
</evidence>
<sequence length="161" mass="17635">MSVSASVSASAFESRSALASWEPRSALLPRFTTWRSMMAFQFKTRTRTVAMTAETTARAMAAVDVRPESTAKMRMTMMPASAPGSGTMARQRSTAAQATATRPIAMTIDASMIWRLMLFLSLVAMAERTRTSANGMAPSGAREDRKPVNRKRMPASTRCMR</sequence>